<sequence length="397" mass="45289">KKKKTRSSSQFVLSTQEEIKEVQQASRNKNTDKSMNIWIDLFNRFYKLHEYSNEIKELDNKTLSDQLEQFIVEIHKSNSQEYKASSLYTRFCAIAQEISESDEVKLILNSPATSTDTPRGLLQKELDNSGMQLKLPKEKNHVGGIKDLYTEAGISFIPPDALENIYIPVADIKKYLSKHIDNTEDDYFFVGINTKKNIYHSEWYLPTKLGKGSHNTMMHTIYIAAKLDLKGYTITNHSMRSTGIYSLMESDVTLNEQMIFLRHKTIAGVSAYQHQSVKHKLDNVSRLIPINEAELGSHLVVTSTHELESHLVLNDSTSIITIKKSETFKDDKLDNEELKFPKISVKNCNNISINITFNTVKVSSLAYDNLKKINDLVKVSSPAYDNLKKITDLVKVS</sequence>
<dbReference type="Proteomes" id="UP000789860">
    <property type="component" value="Unassembled WGS sequence"/>
</dbReference>
<protein>
    <submittedName>
        <fullName evidence="1">4150_t:CDS:1</fullName>
    </submittedName>
</protein>
<evidence type="ECO:0000313" key="1">
    <source>
        <dbReference type="EMBL" id="CAG8563271.1"/>
    </source>
</evidence>
<accession>A0ACA9M6H8</accession>
<feature type="non-terminal residue" evidence="1">
    <location>
        <position position="397"/>
    </location>
</feature>
<feature type="non-terminal residue" evidence="1">
    <location>
        <position position="1"/>
    </location>
</feature>
<proteinExistence type="predicted"/>
<gene>
    <name evidence="1" type="ORF">SCALOS_LOCUS5585</name>
</gene>
<name>A0ACA9M6H8_9GLOM</name>
<comment type="caution">
    <text evidence="1">The sequence shown here is derived from an EMBL/GenBank/DDBJ whole genome shotgun (WGS) entry which is preliminary data.</text>
</comment>
<evidence type="ECO:0000313" key="2">
    <source>
        <dbReference type="Proteomes" id="UP000789860"/>
    </source>
</evidence>
<dbReference type="EMBL" id="CAJVPM010009345">
    <property type="protein sequence ID" value="CAG8563271.1"/>
    <property type="molecule type" value="Genomic_DNA"/>
</dbReference>
<organism evidence="1 2">
    <name type="scientific">Scutellospora calospora</name>
    <dbReference type="NCBI Taxonomy" id="85575"/>
    <lineage>
        <taxon>Eukaryota</taxon>
        <taxon>Fungi</taxon>
        <taxon>Fungi incertae sedis</taxon>
        <taxon>Mucoromycota</taxon>
        <taxon>Glomeromycotina</taxon>
        <taxon>Glomeromycetes</taxon>
        <taxon>Diversisporales</taxon>
        <taxon>Gigasporaceae</taxon>
        <taxon>Scutellospora</taxon>
    </lineage>
</organism>
<keyword evidence="2" id="KW-1185">Reference proteome</keyword>
<reference evidence="1" key="1">
    <citation type="submission" date="2021-06" db="EMBL/GenBank/DDBJ databases">
        <authorList>
            <person name="Kallberg Y."/>
            <person name="Tangrot J."/>
            <person name="Rosling A."/>
        </authorList>
    </citation>
    <scope>NUCLEOTIDE SEQUENCE</scope>
    <source>
        <strain evidence="1">AU212A</strain>
    </source>
</reference>